<comment type="caution">
    <text evidence="1">The sequence shown here is derived from an EMBL/GenBank/DDBJ whole genome shotgun (WGS) entry which is preliminary data.</text>
</comment>
<sequence length="60" mass="7142">MPWKQRYVQESINEMINLLVRDAKLGYHRYDALEIYKLQFATKVARLLLLRAGLFTPTMN</sequence>
<evidence type="ECO:0000313" key="2">
    <source>
        <dbReference type="Proteomes" id="UP000030060"/>
    </source>
</evidence>
<name>A0A0A1YUW1_PSEFL</name>
<proteinExistence type="predicted"/>
<gene>
    <name evidence="1" type="ORF">K814_0121770</name>
</gene>
<organism evidence="1 2">
    <name type="scientific">Pseudomonas fluorescens LMG 5329</name>
    <dbReference type="NCBI Taxonomy" id="1324332"/>
    <lineage>
        <taxon>Bacteria</taxon>
        <taxon>Pseudomonadati</taxon>
        <taxon>Pseudomonadota</taxon>
        <taxon>Gammaproteobacteria</taxon>
        <taxon>Pseudomonadales</taxon>
        <taxon>Pseudomonadaceae</taxon>
        <taxon>Pseudomonas</taxon>
    </lineage>
</organism>
<dbReference type="Proteomes" id="UP000030060">
    <property type="component" value="Unassembled WGS sequence"/>
</dbReference>
<evidence type="ECO:0000313" key="1">
    <source>
        <dbReference type="EMBL" id="KGE65810.1"/>
    </source>
</evidence>
<accession>A0A0A1YUW1</accession>
<protein>
    <submittedName>
        <fullName evidence="1">Uncharacterized protein</fullName>
    </submittedName>
</protein>
<dbReference type="AlphaFoldDB" id="A0A0A1YUW1"/>
<reference evidence="1 2" key="1">
    <citation type="journal article" date="2013" name="Genome Announc.">
        <title>Draft Genome Sequence of Pseudomonas fluorescens LMG 5329, a White Line-Inducing Principle-Producing Bioindicator for the Mushroom Pathogen Pseudomonas tolaasii.</title>
        <authorList>
            <person name="Ghequire M.G."/>
            <person name="Rokni-Zadeh H."/>
            <person name="Zarrineh P."/>
            <person name="De Mot R."/>
        </authorList>
    </citation>
    <scope>NUCLEOTIDE SEQUENCE [LARGE SCALE GENOMIC DNA]</scope>
    <source>
        <strain evidence="1 2">LMG 5329</strain>
    </source>
</reference>
<dbReference type="EMBL" id="ASGY01000164">
    <property type="protein sequence ID" value="KGE65810.1"/>
    <property type="molecule type" value="Genomic_DNA"/>
</dbReference>